<accession>A0AAV8TDW0</accession>
<gene>
    <name evidence="1" type="ORF">K2173_006114</name>
</gene>
<proteinExistence type="predicted"/>
<evidence type="ECO:0000313" key="1">
    <source>
        <dbReference type="EMBL" id="KAJ8764374.1"/>
    </source>
</evidence>
<name>A0AAV8TDW0_9ROSI</name>
<evidence type="ECO:0000313" key="2">
    <source>
        <dbReference type="Proteomes" id="UP001159364"/>
    </source>
</evidence>
<reference evidence="1 2" key="1">
    <citation type="submission" date="2021-09" db="EMBL/GenBank/DDBJ databases">
        <title>Genomic insights and catalytic innovation underlie evolution of tropane alkaloids biosynthesis.</title>
        <authorList>
            <person name="Wang Y.-J."/>
            <person name="Tian T."/>
            <person name="Huang J.-P."/>
            <person name="Huang S.-X."/>
        </authorList>
    </citation>
    <scope>NUCLEOTIDE SEQUENCE [LARGE SCALE GENOMIC DNA]</scope>
    <source>
        <strain evidence="1">KIB-2018</strain>
        <tissue evidence="1">Leaf</tissue>
    </source>
</reference>
<comment type="caution">
    <text evidence="1">The sequence shown here is derived from an EMBL/GenBank/DDBJ whole genome shotgun (WGS) entry which is preliminary data.</text>
</comment>
<dbReference type="Proteomes" id="UP001159364">
    <property type="component" value="Linkage Group LG05"/>
</dbReference>
<dbReference type="EMBL" id="JAIWQS010000005">
    <property type="protein sequence ID" value="KAJ8764374.1"/>
    <property type="molecule type" value="Genomic_DNA"/>
</dbReference>
<keyword evidence="2" id="KW-1185">Reference proteome</keyword>
<sequence length="67" mass="7516">MSFSGLPKQGLLSIKLPRHSVGETLASLAVDSLRHMQSRVAKLVEIFSGFKLEEFASEKRFLILEIK</sequence>
<protein>
    <submittedName>
        <fullName evidence="1">Uncharacterized protein</fullName>
    </submittedName>
</protein>
<dbReference type="AlphaFoldDB" id="A0AAV8TDW0"/>
<organism evidence="1 2">
    <name type="scientific">Erythroxylum novogranatense</name>
    <dbReference type="NCBI Taxonomy" id="1862640"/>
    <lineage>
        <taxon>Eukaryota</taxon>
        <taxon>Viridiplantae</taxon>
        <taxon>Streptophyta</taxon>
        <taxon>Embryophyta</taxon>
        <taxon>Tracheophyta</taxon>
        <taxon>Spermatophyta</taxon>
        <taxon>Magnoliopsida</taxon>
        <taxon>eudicotyledons</taxon>
        <taxon>Gunneridae</taxon>
        <taxon>Pentapetalae</taxon>
        <taxon>rosids</taxon>
        <taxon>fabids</taxon>
        <taxon>Malpighiales</taxon>
        <taxon>Erythroxylaceae</taxon>
        <taxon>Erythroxylum</taxon>
    </lineage>
</organism>